<dbReference type="Gene3D" id="1.10.45.10">
    <property type="entry name" value="Vanillyl-alcohol Oxidase, Chain A, domain 4"/>
    <property type="match status" value="1"/>
</dbReference>
<dbReference type="SUPFAM" id="SSF56176">
    <property type="entry name" value="FAD-binding/transporter-associated domain-like"/>
    <property type="match status" value="1"/>
</dbReference>
<dbReference type="InterPro" id="IPR004113">
    <property type="entry name" value="FAD-bd_oxidored_4_C"/>
</dbReference>
<keyword evidence="9" id="KW-0411">Iron-sulfur</keyword>
<dbReference type="InterPro" id="IPR036318">
    <property type="entry name" value="FAD-bd_PCMH-like_sf"/>
</dbReference>
<reference evidence="13" key="1">
    <citation type="submission" date="2021-12" db="EMBL/GenBank/DDBJ databases">
        <title>Draft genome sequence of Corynebacterium ammoniagenes strain T-723.</title>
        <authorList>
            <person name="Matsuzawa M."/>
            <person name="Hiratani M."/>
            <person name="Abe I."/>
            <person name="Tsuji Y."/>
            <person name="Nakamura J."/>
        </authorList>
    </citation>
    <scope>NUCLEOTIDE SEQUENCE</scope>
    <source>
        <strain evidence="13">T-723</strain>
    </source>
</reference>
<dbReference type="EMBL" id="BQKK01000002">
    <property type="protein sequence ID" value="GJN42833.1"/>
    <property type="molecule type" value="Genomic_DNA"/>
</dbReference>
<dbReference type="InterPro" id="IPR009051">
    <property type="entry name" value="Helical_ferredxn"/>
</dbReference>
<dbReference type="Pfam" id="PF01565">
    <property type="entry name" value="FAD_binding_4"/>
    <property type="match status" value="1"/>
</dbReference>
<feature type="domain" description="4Fe-4S ferredoxin-type" evidence="11">
    <location>
        <begin position="551"/>
        <end position="580"/>
    </location>
</feature>
<dbReference type="InterPro" id="IPR016169">
    <property type="entry name" value="FAD-bd_PCMH_sub2"/>
</dbReference>
<dbReference type="GO" id="GO:0071949">
    <property type="term" value="F:FAD binding"/>
    <property type="evidence" value="ECO:0007669"/>
    <property type="project" value="InterPro"/>
</dbReference>
<dbReference type="InterPro" id="IPR004017">
    <property type="entry name" value="Cys_rich_dom"/>
</dbReference>
<dbReference type="Gene3D" id="3.30.43.10">
    <property type="entry name" value="Uridine Diphospho-n-acetylenolpyruvylglucosamine Reductase, domain 2"/>
    <property type="match status" value="1"/>
</dbReference>
<keyword evidence="3" id="KW-0285">Flavoprotein</keyword>
<keyword evidence="4" id="KW-0479">Metal-binding</keyword>
<dbReference type="GO" id="GO:0051536">
    <property type="term" value="F:iron-sulfur cluster binding"/>
    <property type="evidence" value="ECO:0007669"/>
    <property type="project" value="UniProtKB-KW"/>
</dbReference>
<comment type="similarity">
    <text evidence="2">Belongs to the FAD-binding oxidoreductase/transferase type 4 family.</text>
</comment>
<evidence type="ECO:0000256" key="10">
    <source>
        <dbReference type="ARBA" id="ARBA00038897"/>
    </source>
</evidence>
<dbReference type="PROSITE" id="PS51387">
    <property type="entry name" value="FAD_PCMH"/>
    <property type="match status" value="1"/>
</dbReference>
<dbReference type="GO" id="GO:0004458">
    <property type="term" value="F:D-lactate dehydrogenase (cytochrome) activity"/>
    <property type="evidence" value="ECO:0007669"/>
    <property type="project" value="UniProtKB-EC"/>
</dbReference>
<accession>A0AAV5G847</accession>
<organism evidence="13 14">
    <name type="scientific">Corynebacterium ammoniagenes</name>
    <name type="common">Brevibacterium ammoniagenes</name>
    <dbReference type="NCBI Taxonomy" id="1697"/>
    <lineage>
        <taxon>Bacteria</taxon>
        <taxon>Bacillati</taxon>
        <taxon>Actinomycetota</taxon>
        <taxon>Actinomycetes</taxon>
        <taxon>Mycobacteriales</taxon>
        <taxon>Corynebacteriaceae</taxon>
        <taxon>Corynebacterium</taxon>
    </lineage>
</organism>
<dbReference type="Gene3D" id="1.10.1060.10">
    <property type="entry name" value="Alpha-helical ferredoxin"/>
    <property type="match status" value="1"/>
</dbReference>
<dbReference type="Gene3D" id="3.30.70.2740">
    <property type="match status" value="1"/>
</dbReference>
<dbReference type="Gene3D" id="3.30.465.10">
    <property type="match status" value="1"/>
</dbReference>
<comment type="cofactor">
    <cofactor evidence="1">
        <name>FAD</name>
        <dbReference type="ChEBI" id="CHEBI:57692"/>
    </cofactor>
</comment>
<keyword evidence="6" id="KW-0809">Transit peptide</keyword>
<evidence type="ECO:0000256" key="1">
    <source>
        <dbReference type="ARBA" id="ARBA00001974"/>
    </source>
</evidence>
<feature type="domain" description="FAD-binding PCMH-type" evidence="12">
    <location>
        <begin position="57"/>
        <end position="285"/>
    </location>
</feature>
<evidence type="ECO:0000256" key="8">
    <source>
        <dbReference type="ARBA" id="ARBA00023004"/>
    </source>
</evidence>
<dbReference type="GO" id="GO:0008720">
    <property type="term" value="F:D-lactate dehydrogenase (NAD+) activity"/>
    <property type="evidence" value="ECO:0007669"/>
    <property type="project" value="TreeGrafter"/>
</dbReference>
<name>A0AAV5G847_CORAM</name>
<keyword evidence="8" id="KW-0408">Iron</keyword>
<dbReference type="SUPFAM" id="SSF46548">
    <property type="entry name" value="alpha-helical ferredoxin"/>
    <property type="match status" value="1"/>
</dbReference>
<dbReference type="InterPro" id="IPR016164">
    <property type="entry name" value="FAD-linked_Oxase-like_C"/>
</dbReference>
<evidence type="ECO:0000256" key="2">
    <source>
        <dbReference type="ARBA" id="ARBA00008000"/>
    </source>
</evidence>
<evidence type="ECO:0000313" key="14">
    <source>
        <dbReference type="Proteomes" id="UP001054925"/>
    </source>
</evidence>
<dbReference type="GO" id="GO:1903457">
    <property type="term" value="P:lactate catabolic process"/>
    <property type="evidence" value="ECO:0007669"/>
    <property type="project" value="TreeGrafter"/>
</dbReference>
<dbReference type="RefSeq" id="WP_003848639.1">
    <property type="nucleotide sequence ID" value="NZ_BQKK01000002.1"/>
</dbReference>
<comment type="caution">
    <text evidence="13">The sequence shown here is derived from an EMBL/GenBank/DDBJ whole genome shotgun (WGS) entry which is preliminary data.</text>
</comment>
<dbReference type="Proteomes" id="UP001054925">
    <property type="component" value="Unassembled WGS sequence"/>
</dbReference>
<evidence type="ECO:0000313" key="13">
    <source>
        <dbReference type="EMBL" id="GJN42833.1"/>
    </source>
</evidence>
<dbReference type="SUPFAM" id="SSF55103">
    <property type="entry name" value="FAD-linked oxidases, C-terminal domain"/>
    <property type="match status" value="1"/>
</dbReference>
<dbReference type="PROSITE" id="PS51379">
    <property type="entry name" value="4FE4S_FER_2"/>
    <property type="match status" value="1"/>
</dbReference>
<dbReference type="PANTHER" id="PTHR11748">
    <property type="entry name" value="D-LACTATE DEHYDROGENASE"/>
    <property type="match status" value="1"/>
</dbReference>
<dbReference type="Pfam" id="PF13183">
    <property type="entry name" value="Fer4_8"/>
    <property type="match status" value="1"/>
</dbReference>
<dbReference type="AlphaFoldDB" id="A0AAV5G847"/>
<gene>
    <name evidence="13" type="ORF">CAT723_13120</name>
</gene>
<keyword evidence="7" id="KW-0560">Oxidoreductase</keyword>
<evidence type="ECO:0000259" key="12">
    <source>
        <dbReference type="PROSITE" id="PS51387"/>
    </source>
</evidence>
<dbReference type="PANTHER" id="PTHR11748:SF111">
    <property type="entry name" value="D-LACTATE DEHYDROGENASE, MITOCHONDRIAL-RELATED"/>
    <property type="match status" value="1"/>
</dbReference>
<dbReference type="PROSITE" id="PS00198">
    <property type="entry name" value="4FE4S_FER_1"/>
    <property type="match status" value="1"/>
</dbReference>
<dbReference type="Pfam" id="PF02754">
    <property type="entry name" value="CCG"/>
    <property type="match status" value="2"/>
</dbReference>
<dbReference type="InterPro" id="IPR017900">
    <property type="entry name" value="4Fe4S_Fe_S_CS"/>
</dbReference>
<evidence type="ECO:0000256" key="9">
    <source>
        <dbReference type="ARBA" id="ARBA00023014"/>
    </source>
</evidence>
<protein>
    <recommendedName>
        <fullName evidence="10">D-lactate dehydrogenase (cytochrome)</fullName>
        <ecNumber evidence="10">1.1.2.4</ecNumber>
    </recommendedName>
</protein>
<evidence type="ECO:0000256" key="6">
    <source>
        <dbReference type="ARBA" id="ARBA00022946"/>
    </source>
</evidence>
<evidence type="ECO:0000259" key="11">
    <source>
        <dbReference type="PROSITE" id="PS51379"/>
    </source>
</evidence>
<dbReference type="InterPro" id="IPR016166">
    <property type="entry name" value="FAD-bd_PCMH"/>
</dbReference>
<dbReference type="Pfam" id="PF02913">
    <property type="entry name" value="FAD-oxidase_C"/>
    <property type="match status" value="1"/>
</dbReference>
<dbReference type="InterPro" id="IPR016167">
    <property type="entry name" value="FAD-bd_PCMH_sub1"/>
</dbReference>
<evidence type="ECO:0000256" key="4">
    <source>
        <dbReference type="ARBA" id="ARBA00022723"/>
    </source>
</evidence>
<dbReference type="EC" id="1.1.2.4" evidence="10"/>
<dbReference type="InterPro" id="IPR006094">
    <property type="entry name" value="Oxid_FAD_bind_N"/>
</dbReference>
<sequence length="960" mass="103219">MTTASSTSSTSSTSLLNNDHSVISEHALASLREEIDSADVRSRLIDRVAYASDASHYYHVPKAVIVASDVYEVAHAFRVAKQHNLPVTLRSGGTSLSGQASGDGLLVDVRRGFRNMAVEEQGRVVRVEPGLTVAQVNARLALYGRKLGPDPASESAATIGGVVNNNSSGMACGTEFNTYQTLRGLTLVLPSGTIIDTGAPDADDKLYALEPQLADKLLQLQRRVKENPTSVEIIQRHFAIKNTMGYGLNSFLDFEGPAKILEHLVVGSEGTLAFVAEATFDTIPVAKLATTTVAVFSQLHSATSALPELVSTGAATLELMDAASIKVGQSFADAPQSIQGFEVDQQAALLIEYHAQSEEELRERENIGQKLLDDLELFQPSAFSTAAADRNSAWQFRKGLYAKVAKARPSGTTALLEDVAVPVERLAATCAGLQDLFNANGYDDAVIFGHAKDGNIHFLLTDRFEGEKNLSRYNKFTDDMVDLVLDAEGNLKAEHGTGRAMAPFVRRQYGDELYEVMQELKKAIDPRGILNPGVILDEDPTAHISNVKLNPTVEAEIDPCVECGYCEPVCPSKDLTLTPRQRIVVRRARAKAEQEGDTATVAELDKDYEYMGKQTCAVDSLCVRACPVDIDTGKFIKQLRREDSKKLEQKVWKGAASGWSTVNRGASIALSGAYRLPTGLAKTVSDIGRALVGTETMPQYQPELPTGGVRRSKLGRIVGDSTAEVQAVYVPACVNAMFGPQKGGIGVTEAFLRLLQRAGVAVEIPEAIDSLCCGTPWTSKGMAEGHQVMEDRVRAVLDDATRGGELPVIVDASSCTEGFIAMVKDTGITVTDSISFTAEHLAEKLTVTAPVESVTIHPTCSSEHLGLLPAIEQVANLAAKDVAIPYSWGCCGYAGDRGMLHPELTDSATAREAAEVAGIDADFHVSSNRTCELGMTRATGRPYRHVLELLELATQRHPSS</sequence>
<dbReference type="InterPro" id="IPR016171">
    <property type="entry name" value="Vanillyl_alc_oxidase_C-sub2"/>
</dbReference>
<dbReference type="InterPro" id="IPR017896">
    <property type="entry name" value="4Fe4S_Fe-S-bd"/>
</dbReference>
<evidence type="ECO:0000256" key="7">
    <source>
        <dbReference type="ARBA" id="ARBA00023002"/>
    </source>
</evidence>
<evidence type="ECO:0000256" key="3">
    <source>
        <dbReference type="ARBA" id="ARBA00022630"/>
    </source>
</evidence>
<keyword evidence="5" id="KW-0274">FAD</keyword>
<evidence type="ECO:0000256" key="5">
    <source>
        <dbReference type="ARBA" id="ARBA00022827"/>
    </source>
</evidence>
<dbReference type="GO" id="GO:0046872">
    <property type="term" value="F:metal ion binding"/>
    <property type="evidence" value="ECO:0007669"/>
    <property type="project" value="UniProtKB-KW"/>
</dbReference>
<proteinExistence type="inferred from homology"/>